<feature type="compositionally biased region" description="Low complexity" evidence="1">
    <location>
        <begin position="180"/>
        <end position="192"/>
    </location>
</feature>
<feature type="compositionally biased region" description="Basic and acidic residues" evidence="1">
    <location>
        <begin position="332"/>
        <end position="345"/>
    </location>
</feature>
<evidence type="ECO:0000256" key="1">
    <source>
        <dbReference type="SAM" id="MobiDB-lite"/>
    </source>
</evidence>
<gene>
    <name evidence="2" type="ORF">CC84DRAFT_1222457</name>
</gene>
<dbReference type="GeneID" id="28766859"/>
<protein>
    <submittedName>
        <fullName evidence="2">Uncharacterized protein</fullName>
    </submittedName>
</protein>
<proteinExistence type="predicted"/>
<feature type="compositionally biased region" description="Acidic residues" evidence="1">
    <location>
        <begin position="65"/>
        <end position="77"/>
    </location>
</feature>
<feature type="compositionally biased region" description="Basic and acidic residues" evidence="1">
    <location>
        <begin position="55"/>
        <end position="64"/>
    </location>
</feature>
<reference evidence="2 3" key="1">
    <citation type="submission" date="2016-05" db="EMBL/GenBank/DDBJ databases">
        <title>Comparative analysis of secretome profiles of manganese(II)-oxidizing ascomycete fungi.</title>
        <authorList>
            <consortium name="DOE Joint Genome Institute"/>
            <person name="Zeiner C.A."/>
            <person name="Purvine S.O."/>
            <person name="Zink E.M."/>
            <person name="Wu S."/>
            <person name="Pasa-Tolic L."/>
            <person name="Chaput D.L."/>
            <person name="Haridas S."/>
            <person name="Grigoriev I.V."/>
            <person name="Santelli C.M."/>
            <person name="Hansel C.M."/>
        </authorList>
    </citation>
    <scope>NUCLEOTIDE SEQUENCE [LARGE SCALE GENOMIC DNA]</scope>
    <source>
        <strain evidence="2 3">AP3s5-JAC2a</strain>
    </source>
</reference>
<feature type="region of interest" description="Disordered" evidence="1">
    <location>
        <begin position="173"/>
        <end position="371"/>
    </location>
</feature>
<evidence type="ECO:0000313" key="3">
    <source>
        <dbReference type="Proteomes" id="UP000077069"/>
    </source>
</evidence>
<feature type="compositionally biased region" description="Low complexity" evidence="1">
    <location>
        <begin position="214"/>
        <end position="225"/>
    </location>
</feature>
<dbReference type="EMBL" id="KV441560">
    <property type="protein sequence ID" value="OAG00144.1"/>
    <property type="molecule type" value="Genomic_DNA"/>
</dbReference>
<name>A0A177BXA9_9PLEO</name>
<dbReference type="Proteomes" id="UP000077069">
    <property type="component" value="Unassembled WGS sequence"/>
</dbReference>
<dbReference type="AlphaFoldDB" id="A0A177BXA9"/>
<evidence type="ECO:0000313" key="2">
    <source>
        <dbReference type="EMBL" id="OAG00144.1"/>
    </source>
</evidence>
<organism evidence="2 3">
    <name type="scientific">Paraphaeosphaeria sporulosa</name>
    <dbReference type="NCBI Taxonomy" id="1460663"/>
    <lineage>
        <taxon>Eukaryota</taxon>
        <taxon>Fungi</taxon>
        <taxon>Dikarya</taxon>
        <taxon>Ascomycota</taxon>
        <taxon>Pezizomycotina</taxon>
        <taxon>Dothideomycetes</taxon>
        <taxon>Pleosporomycetidae</taxon>
        <taxon>Pleosporales</taxon>
        <taxon>Massarineae</taxon>
        <taxon>Didymosphaeriaceae</taxon>
        <taxon>Paraphaeosphaeria</taxon>
    </lineage>
</organism>
<sequence length="386" mass="41941">MVPHAVLLPGKLQELLDAINHVAREDPNLKTGDLEACSELWQSSPRIYYRRPRSRKELDTREEGNDSDDDDDDDDDYEERKGAYSLPLPTPLFTASRPPHTLPFRYKPDTQAVPSTPTTITSPVPFLLLTGSDGLRDTRAPILFSGAPLSDIQTAIHAAIPAHTALCEARINHNRDNPKSHSCPTTPSSSGSPRHRHRPTTPTPTNEQLEEATRAALSRARTASLPRPTRLPVHTRSETPACSRSRPRKQRRTAPTGPAPYQPDSDDGDRGRSRTRPVISRPMLQHPIAVAGVEVGEGRPGGSGSSLHDPAKGDIGGVLEAGRTAARRRGRARDLSREGRARDAVLRGASDTSTWEGLALPSESQPRGTAAQHVFCTTAESDQASS</sequence>
<dbReference type="InParanoid" id="A0A177BXA9"/>
<dbReference type="RefSeq" id="XP_018030509.1">
    <property type="nucleotide sequence ID" value="XM_018183373.1"/>
</dbReference>
<keyword evidence="3" id="KW-1185">Reference proteome</keyword>
<feature type="region of interest" description="Disordered" evidence="1">
    <location>
        <begin position="51"/>
        <end position="102"/>
    </location>
</feature>
<accession>A0A177BXA9</accession>